<feature type="signal peptide" evidence="1">
    <location>
        <begin position="1"/>
        <end position="23"/>
    </location>
</feature>
<dbReference type="PANTHER" id="PTHR11567">
    <property type="entry name" value="ACID PHOSPHATASE-RELATED"/>
    <property type="match status" value="1"/>
</dbReference>
<comment type="caution">
    <text evidence="2">The sequence shown here is derived from an EMBL/GenBank/DDBJ whole genome shotgun (WGS) entry which is preliminary data.</text>
</comment>
<name>A0AAV9PE30_9PEZI</name>
<organism evidence="2 3">
    <name type="scientific">Saxophila tyrrhenica</name>
    <dbReference type="NCBI Taxonomy" id="1690608"/>
    <lineage>
        <taxon>Eukaryota</taxon>
        <taxon>Fungi</taxon>
        <taxon>Dikarya</taxon>
        <taxon>Ascomycota</taxon>
        <taxon>Pezizomycotina</taxon>
        <taxon>Dothideomycetes</taxon>
        <taxon>Dothideomycetidae</taxon>
        <taxon>Mycosphaerellales</taxon>
        <taxon>Extremaceae</taxon>
        <taxon>Saxophila</taxon>
    </lineage>
</organism>
<dbReference type="Gene3D" id="3.40.50.1240">
    <property type="entry name" value="Phosphoglycerate mutase-like"/>
    <property type="match status" value="1"/>
</dbReference>
<dbReference type="SUPFAM" id="SSF53254">
    <property type="entry name" value="Phosphoglycerate mutase-like"/>
    <property type="match status" value="1"/>
</dbReference>
<evidence type="ECO:0000256" key="1">
    <source>
        <dbReference type="SAM" id="SignalP"/>
    </source>
</evidence>
<reference evidence="2 3" key="1">
    <citation type="submission" date="2023-08" db="EMBL/GenBank/DDBJ databases">
        <title>Black Yeasts Isolated from many extreme environments.</title>
        <authorList>
            <person name="Coleine C."/>
            <person name="Stajich J.E."/>
            <person name="Selbmann L."/>
        </authorList>
    </citation>
    <scope>NUCLEOTIDE SEQUENCE [LARGE SCALE GENOMIC DNA]</scope>
    <source>
        <strain evidence="2 3">CCFEE 5935</strain>
    </source>
</reference>
<dbReference type="PANTHER" id="PTHR11567:SF195">
    <property type="entry name" value="ACID PHOSPHATASE, PUTATIVE (AFU_ORTHOLOGUE AFUA_3G14570)-RELATED"/>
    <property type="match status" value="1"/>
</dbReference>
<dbReference type="AlphaFoldDB" id="A0AAV9PE30"/>
<evidence type="ECO:0000313" key="2">
    <source>
        <dbReference type="EMBL" id="KAK5171510.1"/>
    </source>
</evidence>
<sequence length="403" mass="44610">MRFSSSPLPLAILSYLPSLPTSAAEPEKKGKCQANTDISLKWHAPAQTKINSLSSAINGTGIYGFIFNSSQSPPDTNYNWCNMPHINPTTYVRPDSSYKLAYVEIIHRHHKRTPYADNTFPHETYPWDCSDEGLFYGGRPLNPSGNDSASTYWDVYTSPSNPLAPAGFNGTCQFPQITRGGLDDSHQHGADLFAVYSSLLNFLHSTYDPEQTTFRVTNNVITSQVASMLVAGMYPSLASTLIPLQIQSASIDSLEPAYPCSAADALSSRYGVGSTNPTWTAHLSASTSLKKRLDKISGVNPNATNWSQSWDHYFDNLSSRLCHQKPLPCSATNPENCVTQEMANSVFRLGEWEYDFLYRSARQSLEFSKSSFGIWIAELADNLRSATEGERDGLARYGRRSSF</sequence>
<protein>
    <submittedName>
        <fullName evidence="2">Uncharacterized protein</fullName>
    </submittedName>
</protein>
<evidence type="ECO:0000313" key="3">
    <source>
        <dbReference type="Proteomes" id="UP001337655"/>
    </source>
</evidence>
<gene>
    <name evidence="2" type="ORF">LTR77_004655</name>
</gene>
<accession>A0AAV9PE30</accession>
<keyword evidence="1" id="KW-0732">Signal</keyword>
<dbReference type="RefSeq" id="XP_064660538.1">
    <property type="nucleotide sequence ID" value="XM_064801908.1"/>
</dbReference>
<dbReference type="GeneID" id="89926000"/>
<dbReference type="EMBL" id="JAVRRT010000006">
    <property type="protein sequence ID" value="KAK5171510.1"/>
    <property type="molecule type" value="Genomic_DNA"/>
</dbReference>
<proteinExistence type="predicted"/>
<feature type="chain" id="PRO_5044001462" evidence="1">
    <location>
        <begin position="24"/>
        <end position="403"/>
    </location>
</feature>
<keyword evidence="3" id="KW-1185">Reference proteome</keyword>
<dbReference type="GO" id="GO:0016791">
    <property type="term" value="F:phosphatase activity"/>
    <property type="evidence" value="ECO:0007669"/>
    <property type="project" value="TreeGrafter"/>
</dbReference>
<dbReference type="InterPro" id="IPR050645">
    <property type="entry name" value="Histidine_acid_phosphatase"/>
</dbReference>
<dbReference type="InterPro" id="IPR029033">
    <property type="entry name" value="His_PPase_superfam"/>
</dbReference>
<dbReference type="Proteomes" id="UP001337655">
    <property type="component" value="Unassembled WGS sequence"/>
</dbReference>